<accession>A0ABP0MCS1</accession>
<feature type="compositionally biased region" description="Basic and acidic residues" evidence="1">
    <location>
        <begin position="191"/>
        <end position="205"/>
    </location>
</feature>
<feature type="chain" id="PRO_5046964107" description="DOMON domain-containing protein" evidence="2">
    <location>
        <begin position="20"/>
        <end position="232"/>
    </location>
</feature>
<evidence type="ECO:0000313" key="4">
    <source>
        <dbReference type="Proteomes" id="UP001642464"/>
    </source>
</evidence>
<comment type="caution">
    <text evidence="3">The sequence shown here is derived from an EMBL/GenBank/DDBJ whole genome shotgun (WGS) entry which is preliminary data.</text>
</comment>
<evidence type="ECO:0000313" key="3">
    <source>
        <dbReference type="EMBL" id="CAK9049291.1"/>
    </source>
</evidence>
<sequence length="232" mass="25212">MAFVMKSIAVLAQWGAAAAFSPGDCAFVGIYGDKDDFAVLLLEDVNGESLSLTDANFKDRDLKVDQWQWAEAKAHVKDAQKGTILRKWDFDTNSQNAFAAPVSLTVIKGSPGMTESPSVLCGINMAQPQNRQLSTSNGLELVEAETAEYVGPKFGTKEDLFQSMTDPSNWGRQSRQLSSFTVLCKRYWEEEKTQDHDDHDDHDDNGTGPTDGGAPRLCAVGGGFAALALLTQ</sequence>
<proteinExistence type="predicted"/>
<keyword evidence="2" id="KW-0732">Signal</keyword>
<dbReference type="EMBL" id="CAXAMM010021112">
    <property type="protein sequence ID" value="CAK9049291.1"/>
    <property type="molecule type" value="Genomic_DNA"/>
</dbReference>
<keyword evidence="4" id="KW-1185">Reference proteome</keyword>
<evidence type="ECO:0000256" key="2">
    <source>
        <dbReference type="SAM" id="SignalP"/>
    </source>
</evidence>
<dbReference type="Proteomes" id="UP001642464">
    <property type="component" value="Unassembled WGS sequence"/>
</dbReference>
<protein>
    <recommendedName>
        <fullName evidence="5">DOMON domain-containing protein</fullName>
    </recommendedName>
</protein>
<organism evidence="3 4">
    <name type="scientific">Durusdinium trenchii</name>
    <dbReference type="NCBI Taxonomy" id="1381693"/>
    <lineage>
        <taxon>Eukaryota</taxon>
        <taxon>Sar</taxon>
        <taxon>Alveolata</taxon>
        <taxon>Dinophyceae</taxon>
        <taxon>Suessiales</taxon>
        <taxon>Symbiodiniaceae</taxon>
        <taxon>Durusdinium</taxon>
    </lineage>
</organism>
<evidence type="ECO:0008006" key="5">
    <source>
        <dbReference type="Google" id="ProtNLM"/>
    </source>
</evidence>
<gene>
    <name evidence="3" type="ORF">SCF082_LOCUS27330</name>
</gene>
<evidence type="ECO:0000256" key="1">
    <source>
        <dbReference type="SAM" id="MobiDB-lite"/>
    </source>
</evidence>
<feature type="region of interest" description="Disordered" evidence="1">
    <location>
        <begin position="191"/>
        <end position="215"/>
    </location>
</feature>
<name>A0ABP0MCS1_9DINO</name>
<reference evidence="3 4" key="1">
    <citation type="submission" date="2024-02" db="EMBL/GenBank/DDBJ databases">
        <authorList>
            <person name="Chen Y."/>
            <person name="Shah S."/>
            <person name="Dougan E. K."/>
            <person name="Thang M."/>
            <person name="Chan C."/>
        </authorList>
    </citation>
    <scope>NUCLEOTIDE SEQUENCE [LARGE SCALE GENOMIC DNA]</scope>
</reference>
<feature type="signal peptide" evidence="2">
    <location>
        <begin position="1"/>
        <end position="19"/>
    </location>
</feature>